<sequence length="143" mass="15941">MGHRHAMATAKVMRTAAFTGCGSPHGDVRVRARLRPTGLPRQSHHKSVQSPWRGRYAGQMRTSATAVPGRSPWMNDRVSVLLRLLEEHHGLHVPWELARVQVTCHIDLLSSVLRLNRQAARKHVTDAVLYEIACEIAATVTSE</sequence>
<name>A0A132PK52_9MYCO</name>
<dbReference type="STRING" id="59750.AWC31_14890"/>
<dbReference type="AlphaFoldDB" id="A0A132PK52"/>
<evidence type="ECO:0000313" key="2">
    <source>
        <dbReference type="Proteomes" id="UP000070612"/>
    </source>
</evidence>
<gene>
    <name evidence="1" type="ORF">AFM11_18800</name>
</gene>
<reference evidence="1 2" key="1">
    <citation type="submission" date="2015-07" db="EMBL/GenBank/DDBJ databases">
        <title>A draft genome sequence of Mycobacterium wolinskyi.</title>
        <authorList>
            <person name="de Man T.J."/>
            <person name="Perry K.A."/>
            <person name="Coulliette A.D."/>
            <person name="Jensen B."/>
            <person name="Toney N.C."/>
            <person name="Limbago B.M."/>
            <person name="Noble-Wang J."/>
        </authorList>
    </citation>
    <scope>NUCLEOTIDE SEQUENCE [LARGE SCALE GENOMIC DNA]</scope>
    <source>
        <strain evidence="1 2">CDC_01</strain>
    </source>
</reference>
<proteinExistence type="predicted"/>
<keyword evidence="2" id="KW-1185">Reference proteome</keyword>
<dbReference type="Proteomes" id="UP000070612">
    <property type="component" value="Unassembled WGS sequence"/>
</dbReference>
<organism evidence="1 2">
    <name type="scientific">Mycolicibacterium wolinskyi</name>
    <dbReference type="NCBI Taxonomy" id="59750"/>
    <lineage>
        <taxon>Bacteria</taxon>
        <taxon>Bacillati</taxon>
        <taxon>Actinomycetota</taxon>
        <taxon>Actinomycetes</taxon>
        <taxon>Mycobacteriales</taxon>
        <taxon>Mycobacteriaceae</taxon>
        <taxon>Mycolicibacterium</taxon>
    </lineage>
</organism>
<dbReference type="EMBL" id="LGTW01000012">
    <property type="protein sequence ID" value="KWX22567.1"/>
    <property type="molecule type" value="Genomic_DNA"/>
</dbReference>
<protein>
    <submittedName>
        <fullName evidence="1">Uncharacterized protein</fullName>
    </submittedName>
</protein>
<accession>A0A132PK52</accession>
<evidence type="ECO:0000313" key="1">
    <source>
        <dbReference type="EMBL" id="KWX22567.1"/>
    </source>
</evidence>
<comment type="caution">
    <text evidence="1">The sequence shown here is derived from an EMBL/GenBank/DDBJ whole genome shotgun (WGS) entry which is preliminary data.</text>
</comment>
<dbReference type="PATRIC" id="fig|59750.3.peg.1095"/>